<accession>A0AAD5K8I9</accession>
<evidence type="ECO:0000313" key="4">
    <source>
        <dbReference type="Proteomes" id="UP001209540"/>
    </source>
</evidence>
<dbReference type="Proteomes" id="UP001209540">
    <property type="component" value="Unassembled WGS sequence"/>
</dbReference>
<dbReference type="SUPFAM" id="SSF51197">
    <property type="entry name" value="Clavaminate synthase-like"/>
    <property type="match status" value="1"/>
</dbReference>
<dbReference type="Pfam" id="PF13532">
    <property type="entry name" value="2OG-FeII_Oxy_2"/>
    <property type="match status" value="1"/>
</dbReference>
<reference evidence="3" key="2">
    <citation type="submission" date="2023-02" db="EMBL/GenBank/DDBJ databases">
        <authorList>
            <consortium name="DOE Joint Genome Institute"/>
            <person name="Mondo S.J."/>
            <person name="Chang Y."/>
            <person name="Wang Y."/>
            <person name="Ahrendt S."/>
            <person name="Andreopoulos W."/>
            <person name="Barry K."/>
            <person name="Beard J."/>
            <person name="Benny G.L."/>
            <person name="Blankenship S."/>
            <person name="Bonito G."/>
            <person name="Cuomo C."/>
            <person name="Desiro A."/>
            <person name="Gervers K.A."/>
            <person name="Hundley H."/>
            <person name="Kuo A."/>
            <person name="LaButti K."/>
            <person name="Lang B.F."/>
            <person name="Lipzen A."/>
            <person name="O'Donnell K."/>
            <person name="Pangilinan J."/>
            <person name="Reynolds N."/>
            <person name="Sandor L."/>
            <person name="Smith M.W."/>
            <person name="Tsang A."/>
            <person name="Grigoriev I.V."/>
            <person name="Stajich J.E."/>
            <person name="Spatafora J.W."/>
        </authorList>
    </citation>
    <scope>NUCLEOTIDE SEQUENCE</scope>
    <source>
        <strain evidence="3">RSA 2281</strain>
    </source>
</reference>
<feature type="domain" description="Fe2OG dioxygenase" evidence="2">
    <location>
        <begin position="107"/>
        <end position="206"/>
    </location>
</feature>
<dbReference type="EMBL" id="JAIXMP010000015">
    <property type="protein sequence ID" value="KAI9261470.1"/>
    <property type="molecule type" value="Genomic_DNA"/>
</dbReference>
<dbReference type="InterPro" id="IPR005123">
    <property type="entry name" value="Oxoglu/Fe-dep_dioxygenase_dom"/>
</dbReference>
<dbReference type="PANTHER" id="PTHR21052:SF0">
    <property type="entry name" value="ALPHA-KETOGLUTARATE-DEPENDENT DIOXYGENASE ALKB HOMOLOG 7, MITOCHONDRIAL"/>
    <property type="match status" value="1"/>
</dbReference>
<sequence length="209" mass="24137">MGNEEHDIDWDELFGSDNDEEEEKNDIKINIESWSCIPGLLLARAAISHQDQMTLLQAIADHRYFHDNADQAMCFGALPAHFSWLETWVKTKYPELFPQDIVNRTPLFDQAIINLYHKGKGIKSHIDLLRFDDGILVVSLLSSCVMIMQKEDHKVPLLLRPGDVLTLSGEARYEWEHGIEEQMRDYIDGEWIERGTRVSITLRKLLTTS</sequence>
<dbReference type="InterPro" id="IPR037151">
    <property type="entry name" value="AlkB-like_sf"/>
</dbReference>
<reference evidence="3" key="1">
    <citation type="journal article" date="2022" name="IScience">
        <title>Evolution of zygomycete secretomes and the origins of terrestrial fungal ecologies.</title>
        <authorList>
            <person name="Chang Y."/>
            <person name="Wang Y."/>
            <person name="Mondo S."/>
            <person name="Ahrendt S."/>
            <person name="Andreopoulos W."/>
            <person name="Barry K."/>
            <person name="Beard J."/>
            <person name="Benny G.L."/>
            <person name="Blankenship S."/>
            <person name="Bonito G."/>
            <person name="Cuomo C."/>
            <person name="Desiro A."/>
            <person name="Gervers K.A."/>
            <person name="Hundley H."/>
            <person name="Kuo A."/>
            <person name="LaButti K."/>
            <person name="Lang B.F."/>
            <person name="Lipzen A."/>
            <person name="O'Donnell K."/>
            <person name="Pangilinan J."/>
            <person name="Reynolds N."/>
            <person name="Sandor L."/>
            <person name="Smith M.E."/>
            <person name="Tsang A."/>
            <person name="Grigoriev I.V."/>
            <person name="Stajich J.E."/>
            <person name="Spatafora J.W."/>
        </authorList>
    </citation>
    <scope>NUCLEOTIDE SEQUENCE</scope>
    <source>
        <strain evidence="3">RSA 2281</strain>
    </source>
</reference>
<organism evidence="3 4">
    <name type="scientific">Phascolomyces articulosus</name>
    <dbReference type="NCBI Taxonomy" id="60185"/>
    <lineage>
        <taxon>Eukaryota</taxon>
        <taxon>Fungi</taxon>
        <taxon>Fungi incertae sedis</taxon>
        <taxon>Mucoromycota</taxon>
        <taxon>Mucoromycotina</taxon>
        <taxon>Mucoromycetes</taxon>
        <taxon>Mucorales</taxon>
        <taxon>Lichtheimiaceae</taxon>
        <taxon>Phascolomyces</taxon>
    </lineage>
</organism>
<dbReference type="AlphaFoldDB" id="A0AAD5K8I9"/>
<dbReference type="PANTHER" id="PTHR21052">
    <property type="entry name" value="SPERMATOGENESIS ASSOCIATED 11-RELATED"/>
    <property type="match status" value="1"/>
</dbReference>
<proteinExistence type="predicted"/>
<dbReference type="InterPro" id="IPR032870">
    <property type="entry name" value="ALKBH7-like"/>
</dbReference>
<keyword evidence="4" id="KW-1185">Reference proteome</keyword>
<comment type="caution">
    <text evidence="3">The sequence shown here is derived from an EMBL/GenBank/DDBJ whole genome shotgun (WGS) entry which is preliminary data.</text>
</comment>
<evidence type="ECO:0000259" key="2">
    <source>
        <dbReference type="PROSITE" id="PS51471"/>
    </source>
</evidence>
<evidence type="ECO:0000256" key="1">
    <source>
        <dbReference type="SAM" id="MobiDB-lite"/>
    </source>
</evidence>
<dbReference type="GO" id="GO:0005759">
    <property type="term" value="C:mitochondrial matrix"/>
    <property type="evidence" value="ECO:0007669"/>
    <property type="project" value="TreeGrafter"/>
</dbReference>
<evidence type="ECO:0000313" key="3">
    <source>
        <dbReference type="EMBL" id="KAI9261470.1"/>
    </source>
</evidence>
<gene>
    <name evidence="3" type="ORF">BDA99DRAFT_560345</name>
</gene>
<dbReference type="InterPro" id="IPR027450">
    <property type="entry name" value="AlkB-like"/>
</dbReference>
<dbReference type="PROSITE" id="PS51471">
    <property type="entry name" value="FE2OG_OXY"/>
    <property type="match status" value="1"/>
</dbReference>
<dbReference type="Gene3D" id="2.60.120.590">
    <property type="entry name" value="Alpha-ketoglutarate-dependent dioxygenase AlkB-like"/>
    <property type="match status" value="1"/>
</dbReference>
<dbReference type="GO" id="GO:0006974">
    <property type="term" value="P:DNA damage response"/>
    <property type="evidence" value="ECO:0007669"/>
    <property type="project" value="InterPro"/>
</dbReference>
<feature type="region of interest" description="Disordered" evidence="1">
    <location>
        <begin position="1"/>
        <end position="22"/>
    </location>
</feature>
<protein>
    <recommendedName>
        <fullName evidence="2">Fe2OG dioxygenase domain-containing protein</fullName>
    </recommendedName>
</protein>
<dbReference type="GO" id="GO:0006631">
    <property type="term" value="P:fatty acid metabolic process"/>
    <property type="evidence" value="ECO:0007669"/>
    <property type="project" value="TreeGrafter"/>
</dbReference>
<name>A0AAD5K8I9_9FUNG</name>